<accession>A0A0A3I2S2</accession>
<evidence type="ECO:0000256" key="1">
    <source>
        <dbReference type="SAM" id="Phobius"/>
    </source>
</evidence>
<proteinExistence type="predicted"/>
<gene>
    <name evidence="2" type="ORF">CD29_08410</name>
</gene>
<dbReference type="AlphaFoldDB" id="A0A0A3I2S2"/>
<dbReference type="RefSeq" id="WP_036185183.1">
    <property type="nucleotide sequence ID" value="NZ_AVDA01000008.1"/>
</dbReference>
<dbReference type="OrthoDB" id="2936843at2"/>
<keyword evidence="1" id="KW-0812">Transmembrane</keyword>
<keyword evidence="1" id="KW-0472">Membrane</keyword>
<evidence type="ECO:0000313" key="2">
    <source>
        <dbReference type="EMBL" id="KGR79024.1"/>
    </source>
</evidence>
<sequence length="63" mass="7421">MELYIEHYVTILLLISFGFFIVITSWFAGTIEPYRDLLLTIAVVHFVMSKLITIKKNEDKQEK</sequence>
<reference evidence="2 3" key="1">
    <citation type="submission" date="2014-02" db="EMBL/GenBank/DDBJ databases">
        <title>Draft genome sequence of Lysinibacillus manganicus DSM 26584T.</title>
        <authorList>
            <person name="Zhang F."/>
            <person name="Wang G."/>
            <person name="Zhang L."/>
        </authorList>
    </citation>
    <scope>NUCLEOTIDE SEQUENCE [LARGE SCALE GENOMIC DNA]</scope>
    <source>
        <strain evidence="2 3">DSM 26584</strain>
    </source>
</reference>
<feature type="transmembrane region" description="Helical" evidence="1">
    <location>
        <begin position="7"/>
        <end position="28"/>
    </location>
</feature>
<comment type="caution">
    <text evidence="2">The sequence shown here is derived from an EMBL/GenBank/DDBJ whole genome shotgun (WGS) entry which is preliminary data.</text>
</comment>
<protein>
    <submittedName>
        <fullName evidence="2">Uncharacterized protein</fullName>
    </submittedName>
</protein>
<evidence type="ECO:0000313" key="3">
    <source>
        <dbReference type="Proteomes" id="UP000030416"/>
    </source>
</evidence>
<name>A0A0A3I2S2_9BACL</name>
<dbReference type="EMBL" id="JPVN01000008">
    <property type="protein sequence ID" value="KGR79024.1"/>
    <property type="molecule type" value="Genomic_DNA"/>
</dbReference>
<feature type="transmembrane region" description="Helical" evidence="1">
    <location>
        <begin position="34"/>
        <end position="53"/>
    </location>
</feature>
<organism evidence="2 3">
    <name type="scientific">Ureibacillus manganicus DSM 26584</name>
    <dbReference type="NCBI Taxonomy" id="1384049"/>
    <lineage>
        <taxon>Bacteria</taxon>
        <taxon>Bacillati</taxon>
        <taxon>Bacillota</taxon>
        <taxon>Bacilli</taxon>
        <taxon>Bacillales</taxon>
        <taxon>Caryophanaceae</taxon>
        <taxon>Ureibacillus</taxon>
    </lineage>
</organism>
<dbReference type="STRING" id="1384049.CD29_08410"/>
<keyword evidence="1" id="KW-1133">Transmembrane helix</keyword>
<keyword evidence="3" id="KW-1185">Reference proteome</keyword>
<dbReference type="Proteomes" id="UP000030416">
    <property type="component" value="Unassembled WGS sequence"/>
</dbReference>